<evidence type="ECO:0000313" key="4">
    <source>
        <dbReference type="Proteomes" id="UP000308730"/>
    </source>
</evidence>
<accession>A0A4S4MUA0</accession>
<dbReference type="EMBL" id="SGPM01000161">
    <property type="protein sequence ID" value="THH28731.1"/>
    <property type="molecule type" value="Genomic_DNA"/>
</dbReference>
<organism evidence="3 4">
    <name type="scientific">Antrodiella citrinella</name>
    <dbReference type="NCBI Taxonomy" id="2447956"/>
    <lineage>
        <taxon>Eukaryota</taxon>
        <taxon>Fungi</taxon>
        <taxon>Dikarya</taxon>
        <taxon>Basidiomycota</taxon>
        <taxon>Agaricomycotina</taxon>
        <taxon>Agaricomycetes</taxon>
        <taxon>Polyporales</taxon>
        <taxon>Steccherinaceae</taxon>
        <taxon>Antrodiella</taxon>
    </lineage>
</organism>
<evidence type="ECO:0000256" key="1">
    <source>
        <dbReference type="ARBA" id="ARBA00006484"/>
    </source>
</evidence>
<dbReference type="PANTHER" id="PTHR24320:SF152">
    <property type="entry name" value="SHORT-CHAIN DEHYDROGENASE_REDUCTASE FAMILY PROTEIN"/>
    <property type="match status" value="1"/>
</dbReference>
<dbReference type="SUPFAM" id="SSF51735">
    <property type="entry name" value="NAD(P)-binding Rossmann-fold domains"/>
    <property type="match status" value="1"/>
</dbReference>
<name>A0A4S4MUA0_9APHY</name>
<dbReference type="InterPro" id="IPR036291">
    <property type="entry name" value="NAD(P)-bd_dom_sf"/>
</dbReference>
<dbReference type="AlphaFoldDB" id="A0A4S4MUA0"/>
<keyword evidence="4" id="KW-1185">Reference proteome</keyword>
<comment type="caution">
    <text evidence="3">The sequence shown here is derived from an EMBL/GenBank/DDBJ whole genome shotgun (WGS) entry which is preliminary data.</text>
</comment>
<dbReference type="Proteomes" id="UP000308730">
    <property type="component" value="Unassembled WGS sequence"/>
</dbReference>
<dbReference type="InterPro" id="IPR002347">
    <property type="entry name" value="SDR_fam"/>
</dbReference>
<dbReference type="Pfam" id="PF00106">
    <property type="entry name" value="adh_short"/>
    <property type="match status" value="1"/>
</dbReference>
<reference evidence="3 4" key="1">
    <citation type="submission" date="2019-02" db="EMBL/GenBank/DDBJ databases">
        <title>Genome sequencing of the rare red list fungi Antrodiella citrinella (Flaviporus citrinellus).</title>
        <authorList>
            <person name="Buettner E."/>
            <person name="Kellner H."/>
        </authorList>
    </citation>
    <scope>NUCLEOTIDE SEQUENCE [LARGE SCALE GENOMIC DNA]</scope>
    <source>
        <strain evidence="3 4">DSM 108506</strain>
    </source>
</reference>
<evidence type="ECO:0000256" key="2">
    <source>
        <dbReference type="ARBA" id="ARBA00023002"/>
    </source>
</evidence>
<evidence type="ECO:0008006" key="5">
    <source>
        <dbReference type="Google" id="ProtNLM"/>
    </source>
</evidence>
<keyword evidence="2" id="KW-0560">Oxidoreductase</keyword>
<dbReference type="PRINTS" id="PR00081">
    <property type="entry name" value="GDHRDH"/>
</dbReference>
<comment type="similarity">
    <text evidence="1">Belongs to the short-chain dehydrogenases/reductases (SDR) family.</text>
</comment>
<dbReference type="Gene3D" id="3.40.50.720">
    <property type="entry name" value="NAD(P)-binding Rossmann-like Domain"/>
    <property type="match status" value="1"/>
</dbReference>
<sequence>MPQVAPPNLPVVHVDLSGRTVLVVGSNIGLGLEAAKHFARMNPAKLFITSRTEEKCAQTAELIKNETGYDKIVSWPLELSSFASTKAFANRFEREGGQLDILVLNAAVATHNYEVTTDGHETTVQVNHLSGALLAFRLLPTLLSTAQKNKSVSRLIVVASGVHDSVTFGLDRIPNDAGLLETLSSKHYCTQETMKGLRYRESKLLNVLFARALQEHIPADASIIVTSVDPGFAISALRRTIDRGQFADLMPFARTTEEGSRQLIIAAVGPRDGGDVQRMRGAYVADNEVTDPSEWVRSGEGKVVQGKLWNETWETLVKVDASVSKASEMLVNSSL</sequence>
<protein>
    <recommendedName>
        <fullName evidence="5">Ketoreductase (KR) domain-containing protein</fullName>
    </recommendedName>
</protein>
<gene>
    <name evidence="3" type="ORF">EUX98_g5455</name>
</gene>
<dbReference type="PANTHER" id="PTHR24320">
    <property type="entry name" value="RETINOL DEHYDROGENASE"/>
    <property type="match status" value="1"/>
</dbReference>
<evidence type="ECO:0000313" key="3">
    <source>
        <dbReference type="EMBL" id="THH28731.1"/>
    </source>
</evidence>
<dbReference type="OrthoDB" id="542013at2759"/>
<proteinExistence type="inferred from homology"/>
<dbReference type="GO" id="GO:0016491">
    <property type="term" value="F:oxidoreductase activity"/>
    <property type="evidence" value="ECO:0007669"/>
    <property type="project" value="UniProtKB-KW"/>
</dbReference>